<dbReference type="GO" id="GO:0050118">
    <property type="term" value="F:N-acetyldiaminopimelate deacetylase activity"/>
    <property type="evidence" value="ECO:0007669"/>
    <property type="project" value="UniProtKB-ARBA"/>
</dbReference>
<dbReference type="AlphaFoldDB" id="A0A942YZM9"/>
<dbReference type="GO" id="GO:0046872">
    <property type="term" value="F:metal ion binding"/>
    <property type="evidence" value="ECO:0007669"/>
    <property type="project" value="UniProtKB-KW"/>
</dbReference>
<accession>A0A942YZM9</accession>
<comment type="cofactor">
    <cofactor evidence="2">
        <name>Mn(2+)</name>
        <dbReference type="ChEBI" id="CHEBI:29035"/>
    </cofactor>
    <text evidence="2">The Mn(2+) ion enhances activity.</text>
</comment>
<feature type="binding site" evidence="2">
    <location>
        <position position="163"/>
    </location>
    <ligand>
        <name>Mn(2+)</name>
        <dbReference type="ChEBI" id="CHEBI:29035"/>
        <label>2</label>
    </ligand>
</feature>
<organism evidence="4 5">
    <name type="scientific">Neobacillus rhizophilus</name>
    <dbReference type="NCBI Taxonomy" id="2833579"/>
    <lineage>
        <taxon>Bacteria</taxon>
        <taxon>Bacillati</taxon>
        <taxon>Bacillota</taxon>
        <taxon>Bacilli</taxon>
        <taxon>Bacillales</taxon>
        <taxon>Bacillaceae</taxon>
        <taxon>Neobacillus</taxon>
    </lineage>
</organism>
<evidence type="ECO:0000256" key="2">
    <source>
        <dbReference type="PIRSR" id="PIRSR005962-1"/>
    </source>
</evidence>
<dbReference type="FunFam" id="3.30.70.360:FF:000001">
    <property type="entry name" value="N-acetyldiaminopimelate deacetylase"/>
    <property type="match status" value="1"/>
</dbReference>
<dbReference type="InterPro" id="IPR011650">
    <property type="entry name" value="Peptidase_M20_dimer"/>
</dbReference>
<comment type="caution">
    <text evidence="4">The sequence shown here is derived from an EMBL/GenBank/DDBJ whole genome shotgun (WGS) entry which is preliminary data.</text>
</comment>
<dbReference type="SUPFAM" id="SSF55031">
    <property type="entry name" value="Bacterial exopeptidase dimerisation domain"/>
    <property type="match status" value="1"/>
</dbReference>
<gene>
    <name evidence="4" type="ORF">KHA99_28145</name>
</gene>
<dbReference type="EMBL" id="JAGYPF010000006">
    <property type="protein sequence ID" value="MBS4216301.1"/>
    <property type="molecule type" value="Genomic_DNA"/>
</dbReference>
<dbReference type="RefSeq" id="WP_213120826.1">
    <property type="nucleotide sequence ID" value="NZ_JAGYPF010000006.1"/>
</dbReference>
<dbReference type="PANTHER" id="PTHR11014">
    <property type="entry name" value="PEPTIDASE M20 FAMILY MEMBER"/>
    <property type="match status" value="1"/>
</dbReference>
<feature type="binding site" evidence="2">
    <location>
        <position position="360"/>
    </location>
    <ligand>
        <name>Mn(2+)</name>
        <dbReference type="ChEBI" id="CHEBI:29035"/>
        <label>2</label>
    </ligand>
</feature>
<feature type="binding site" evidence="2">
    <location>
        <position position="138"/>
    </location>
    <ligand>
        <name>Mn(2+)</name>
        <dbReference type="ChEBI" id="CHEBI:29035"/>
        <label>2</label>
    </ligand>
</feature>
<dbReference type="Pfam" id="PF01546">
    <property type="entry name" value="Peptidase_M20"/>
    <property type="match status" value="1"/>
</dbReference>
<evidence type="ECO:0000313" key="4">
    <source>
        <dbReference type="EMBL" id="MBS4216301.1"/>
    </source>
</evidence>
<dbReference type="Gene3D" id="3.30.70.360">
    <property type="match status" value="1"/>
</dbReference>
<keyword evidence="2" id="KW-0464">Manganese</keyword>
<evidence type="ECO:0000256" key="1">
    <source>
        <dbReference type="ARBA" id="ARBA00022801"/>
    </source>
</evidence>
<protein>
    <submittedName>
        <fullName evidence="4">Amidohydrolase</fullName>
    </submittedName>
</protein>
<evidence type="ECO:0000259" key="3">
    <source>
        <dbReference type="Pfam" id="PF07687"/>
    </source>
</evidence>
<feature type="domain" description="Peptidase M20 dimerisation" evidence="3">
    <location>
        <begin position="187"/>
        <end position="275"/>
    </location>
</feature>
<dbReference type="Proteomes" id="UP000679749">
    <property type="component" value="Unassembled WGS sequence"/>
</dbReference>
<dbReference type="Pfam" id="PF07687">
    <property type="entry name" value="M20_dimer"/>
    <property type="match status" value="1"/>
</dbReference>
<dbReference type="Gene3D" id="3.40.630.10">
    <property type="entry name" value="Zn peptidases"/>
    <property type="match status" value="1"/>
</dbReference>
<dbReference type="InterPro" id="IPR036264">
    <property type="entry name" value="Bact_exopeptidase_dim_dom"/>
</dbReference>
<dbReference type="PIRSF" id="PIRSF005962">
    <property type="entry name" value="Pept_M20D_amidohydro"/>
    <property type="match status" value="1"/>
</dbReference>
<sequence length="385" mass="42081">MLPTKNVDSELKAWAIEQRRHFHMNPELSGQEYNTSAYVKEKLAEFGIPLDDRFSGPSVVAFFKGIEGNKTIALRADMDALPLQEEGDKPYISKVPGVMHGCGHDGHTAILLAAAKWMSNNPDLVKNNIRLIFQSSEEASPSGAQKLVKEGVLDGIDAIYGIHLISRMPMGKVGFATGYAMASCNDFDIKIEGKGGHGGYPHDTVDPIYIASHLIQAFQSVVSRNLHPLHAGVISFGGMQAGNSYNVIPHEVTLKGTIRALTFEAAELMHEKTAQLTESICASFGAKGHYQFIEGTPPLYNHPEACEFARGVIENTFGADAFLPIDPVLGAEDFSYYLKEKVGAFINVGMQSEKSQYPHHHPKFDIDEDAIPTAIELMIQLALQA</sequence>
<name>A0A942YZM9_9BACI</name>
<dbReference type="SUPFAM" id="SSF53187">
    <property type="entry name" value="Zn-dependent exopeptidases"/>
    <property type="match status" value="1"/>
</dbReference>
<dbReference type="InterPro" id="IPR002933">
    <property type="entry name" value="Peptidase_M20"/>
</dbReference>
<reference evidence="4" key="1">
    <citation type="submission" date="2021-05" db="EMBL/GenBank/DDBJ databases">
        <title>Novel Bacillus species.</title>
        <authorList>
            <person name="Liu G."/>
        </authorList>
    </citation>
    <scope>NUCLEOTIDE SEQUENCE</scope>
    <source>
        <strain evidence="4">FJAT-49825</strain>
    </source>
</reference>
<feature type="binding site" evidence="2">
    <location>
        <position position="102"/>
    </location>
    <ligand>
        <name>Mn(2+)</name>
        <dbReference type="ChEBI" id="CHEBI:29035"/>
        <label>2</label>
    </ligand>
</feature>
<keyword evidence="1" id="KW-0378">Hydrolase</keyword>
<dbReference type="GO" id="GO:0019877">
    <property type="term" value="P:diaminopimelate biosynthetic process"/>
    <property type="evidence" value="ECO:0007669"/>
    <property type="project" value="UniProtKB-ARBA"/>
</dbReference>
<dbReference type="PANTHER" id="PTHR11014:SF63">
    <property type="entry name" value="METALLOPEPTIDASE, PUTATIVE (AFU_ORTHOLOGUE AFUA_6G09600)-RELATED"/>
    <property type="match status" value="1"/>
</dbReference>
<dbReference type="NCBIfam" id="TIGR01891">
    <property type="entry name" value="amidohydrolases"/>
    <property type="match status" value="1"/>
</dbReference>
<evidence type="ECO:0000313" key="5">
    <source>
        <dbReference type="Proteomes" id="UP000679749"/>
    </source>
</evidence>
<feature type="binding site" evidence="2">
    <location>
        <position position="104"/>
    </location>
    <ligand>
        <name>Mn(2+)</name>
        <dbReference type="ChEBI" id="CHEBI:29035"/>
        <label>2</label>
    </ligand>
</feature>
<keyword evidence="2" id="KW-0479">Metal-binding</keyword>
<keyword evidence="5" id="KW-1185">Reference proteome</keyword>
<proteinExistence type="predicted"/>
<dbReference type="InterPro" id="IPR017439">
    <property type="entry name" value="Amidohydrolase"/>
</dbReference>